<evidence type="ECO:0000313" key="1">
    <source>
        <dbReference type="EMBL" id="MCB8875548.1"/>
    </source>
</evidence>
<sequence>MSDRNAPDFERLAAAEPNLRHAGAVVDQAIEYMTKEHIDPISIASALLGGALGMLSGSLPRAAVLAVLDQARASVESGEMAELSHPPAQGHA</sequence>
<protein>
    <submittedName>
        <fullName evidence="1">Uncharacterized protein</fullName>
    </submittedName>
</protein>
<reference evidence="1" key="2">
    <citation type="submission" date="2021-01" db="EMBL/GenBank/DDBJ databases">
        <authorList>
            <person name="Mieszkin S."/>
            <person name="Pouder E."/>
            <person name="Alain K."/>
        </authorList>
    </citation>
    <scope>NUCLEOTIDE SEQUENCE</scope>
    <source>
        <strain evidence="1">HW T2.11</strain>
    </source>
</reference>
<dbReference type="RefSeq" id="WP_227321188.1">
    <property type="nucleotide sequence ID" value="NZ_JAESVB010000003.1"/>
</dbReference>
<accession>A0A963YR19</accession>
<dbReference type="Proteomes" id="UP000708298">
    <property type="component" value="Unassembled WGS sequence"/>
</dbReference>
<keyword evidence="2" id="KW-1185">Reference proteome</keyword>
<gene>
    <name evidence="1" type="ORF">ASILVAE211_10175</name>
</gene>
<comment type="caution">
    <text evidence="1">The sequence shown here is derived from an EMBL/GenBank/DDBJ whole genome shotgun (WGS) entry which is preliminary data.</text>
</comment>
<name>A0A963YR19_9PROT</name>
<evidence type="ECO:0000313" key="2">
    <source>
        <dbReference type="Proteomes" id="UP000708298"/>
    </source>
</evidence>
<reference evidence="1" key="1">
    <citation type="journal article" date="2021" name="Microorganisms">
        <title>Acidisoma silvae sp. nov. and Acidisomacellulosilytica sp. nov., Two Acidophilic Bacteria Isolated from Decaying Wood, Hydrolyzing Cellulose and Producing Poly-3-hydroxybutyrate.</title>
        <authorList>
            <person name="Mieszkin S."/>
            <person name="Pouder E."/>
            <person name="Uroz S."/>
            <person name="Simon-Colin C."/>
            <person name="Alain K."/>
        </authorList>
    </citation>
    <scope>NUCLEOTIDE SEQUENCE</scope>
    <source>
        <strain evidence="1">HW T2.11</strain>
    </source>
</reference>
<organism evidence="1 2">
    <name type="scientific">Acidisoma silvae</name>
    <dbReference type="NCBI Taxonomy" id="2802396"/>
    <lineage>
        <taxon>Bacteria</taxon>
        <taxon>Pseudomonadati</taxon>
        <taxon>Pseudomonadota</taxon>
        <taxon>Alphaproteobacteria</taxon>
        <taxon>Acetobacterales</taxon>
        <taxon>Acidocellaceae</taxon>
        <taxon>Acidisoma</taxon>
    </lineage>
</organism>
<dbReference type="AlphaFoldDB" id="A0A963YR19"/>
<dbReference type="EMBL" id="JAESVB010000003">
    <property type="protein sequence ID" value="MCB8875548.1"/>
    <property type="molecule type" value="Genomic_DNA"/>
</dbReference>
<proteinExistence type="predicted"/>